<organism evidence="2 3">
    <name type="scientific">Trichinella pseudospiralis</name>
    <name type="common">Parasitic roundworm</name>
    <dbReference type="NCBI Taxonomy" id="6337"/>
    <lineage>
        <taxon>Eukaryota</taxon>
        <taxon>Metazoa</taxon>
        <taxon>Ecdysozoa</taxon>
        <taxon>Nematoda</taxon>
        <taxon>Enoplea</taxon>
        <taxon>Dorylaimia</taxon>
        <taxon>Trichinellida</taxon>
        <taxon>Trichinellidae</taxon>
        <taxon>Trichinella</taxon>
    </lineage>
</organism>
<comment type="caution">
    <text evidence="2">The sequence shown here is derived from an EMBL/GenBank/DDBJ whole genome shotgun (WGS) entry which is preliminary data.</text>
</comment>
<evidence type="ECO:0000313" key="2">
    <source>
        <dbReference type="EMBL" id="KRZ24338.1"/>
    </source>
</evidence>
<reference evidence="2 3" key="1">
    <citation type="submission" date="2015-01" db="EMBL/GenBank/DDBJ databases">
        <title>Evolution of Trichinella species and genotypes.</title>
        <authorList>
            <person name="Korhonen P.K."/>
            <person name="Edoardo P."/>
            <person name="Giuseppe L.R."/>
            <person name="Gasser R.B."/>
        </authorList>
    </citation>
    <scope>NUCLEOTIDE SEQUENCE [LARGE SCALE GENOMIC DNA]</scope>
    <source>
        <strain evidence="2">ISS588</strain>
    </source>
</reference>
<dbReference type="EMBL" id="JYDS01000123">
    <property type="protein sequence ID" value="KRZ24338.1"/>
    <property type="molecule type" value="Genomic_DNA"/>
</dbReference>
<evidence type="ECO:0000313" key="3">
    <source>
        <dbReference type="Proteomes" id="UP000054805"/>
    </source>
</evidence>
<accession>A0A0V1IND1</accession>
<dbReference type="AlphaFoldDB" id="A0A0V1IND1"/>
<keyword evidence="3" id="KW-1185">Reference proteome</keyword>
<feature type="region of interest" description="Disordered" evidence="1">
    <location>
        <begin position="25"/>
        <end position="50"/>
    </location>
</feature>
<dbReference type="Proteomes" id="UP000054805">
    <property type="component" value="Unassembled WGS sequence"/>
</dbReference>
<evidence type="ECO:0000256" key="1">
    <source>
        <dbReference type="SAM" id="MobiDB-lite"/>
    </source>
</evidence>
<sequence>MSNNLSNNNHIDIENPWTFIYCLTSSSNSSSSSSGSSSNSSSSSSSSSSASYVSSIKLKCQNEKKAIYWETRFAFDVKILMLIAEYMLGLIEFNS</sequence>
<proteinExistence type="predicted"/>
<name>A0A0V1IND1_TRIPS</name>
<protein>
    <submittedName>
        <fullName evidence="2">Uncharacterized protein</fullName>
    </submittedName>
</protein>
<gene>
    <name evidence="2" type="ORF">T4B_7414</name>
</gene>